<protein>
    <submittedName>
        <fullName evidence="1">Uncharacterized protein</fullName>
    </submittedName>
</protein>
<gene>
    <name evidence="1" type="ORF">HAX54_042283</name>
</gene>
<reference evidence="1 2" key="1">
    <citation type="journal article" date="2021" name="BMC Genomics">
        <title>Datura genome reveals duplications of psychoactive alkaloid biosynthetic genes and high mutation rate following tissue culture.</title>
        <authorList>
            <person name="Rajewski A."/>
            <person name="Carter-House D."/>
            <person name="Stajich J."/>
            <person name="Litt A."/>
        </authorList>
    </citation>
    <scope>NUCLEOTIDE SEQUENCE [LARGE SCALE GENOMIC DNA]</scope>
    <source>
        <strain evidence="1">AR-01</strain>
    </source>
</reference>
<evidence type="ECO:0000313" key="2">
    <source>
        <dbReference type="Proteomes" id="UP000823775"/>
    </source>
</evidence>
<accession>A0ABS8W0H5</accession>
<dbReference type="EMBL" id="JACEIK010006208">
    <property type="protein sequence ID" value="MCE2055256.1"/>
    <property type="molecule type" value="Genomic_DNA"/>
</dbReference>
<proteinExistence type="predicted"/>
<name>A0ABS8W0H5_DATST</name>
<feature type="non-terminal residue" evidence="1">
    <location>
        <position position="1"/>
    </location>
</feature>
<keyword evidence="2" id="KW-1185">Reference proteome</keyword>
<dbReference type="Proteomes" id="UP000823775">
    <property type="component" value="Unassembled WGS sequence"/>
</dbReference>
<organism evidence="1 2">
    <name type="scientific">Datura stramonium</name>
    <name type="common">Jimsonweed</name>
    <name type="synonym">Common thornapple</name>
    <dbReference type="NCBI Taxonomy" id="4076"/>
    <lineage>
        <taxon>Eukaryota</taxon>
        <taxon>Viridiplantae</taxon>
        <taxon>Streptophyta</taxon>
        <taxon>Embryophyta</taxon>
        <taxon>Tracheophyta</taxon>
        <taxon>Spermatophyta</taxon>
        <taxon>Magnoliopsida</taxon>
        <taxon>eudicotyledons</taxon>
        <taxon>Gunneridae</taxon>
        <taxon>Pentapetalae</taxon>
        <taxon>asterids</taxon>
        <taxon>lamiids</taxon>
        <taxon>Solanales</taxon>
        <taxon>Solanaceae</taxon>
        <taxon>Solanoideae</taxon>
        <taxon>Datureae</taxon>
        <taxon>Datura</taxon>
    </lineage>
</organism>
<evidence type="ECO:0000313" key="1">
    <source>
        <dbReference type="EMBL" id="MCE2055256.1"/>
    </source>
</evidence>
<comment type="caution">
    <text evidence="1">The sequence shown here is derived from an EMBL/GenBank/DDBJ whole genome shotgun (WGS) entry which is preliminary data.</text>
</comment>
<sequence length="52" mass="6247">VMLANDCYVYYVSAWEENEKILVPKKDHKKQKRRGSNAIRLFDIYQDKVDEV</sequence>